<feature type="transmembrane region" description="Helical" evidence="5">
    <location>
        <begin position="333"/>
        <end position="359"/>
    </location>
</feature>
<keyword evidence="3 5" id="KW-1133">Transmembrane helix</keyword>
<feature type="transmembrane region" description="Helical" evidence="5">
    <location>
        <begin position="238"/>
        <end position="261"/>
    </location>
</feature>
<evidence type="ECO:0000256" key="4">
    <source>
        <dbReference type="ARBA" id="ARBA00023136"/>
    </source>
</evidence>
<feature type="transmembrane region" description="Helical" evidence="5">
    <location>
        <begin position="170"/>
        <end position="190"/>
    </location>
</feature>
<feature type="transmembrane region" description="Helical" evidence="5">
    <location>
        <begin position="62"/>
        <end position="80"/>
    </location>
</feature>
<evidence type="ECO:0000259" key="8">
    <source>
        <dbReference type="Pfam" id="PF15864"/>
    </source>
</evidence>
<dbReference type="PANTHER" id="PTHR37422">
    <property type="entry name" value="TEICHURONIC ACID BIOSYNTHESIS PROTEIN TUAE"/>
    <property type="match status" value="1"/>
</dbReference>
<feature type="domain" description="Protein glycosylation ligase" evidence="8">
    <location>
        <begin position="160"/>
        <end position="185"/>
    </location>
</feature>
<feature type="transmembrane region" description="Helical" evidence="5">
    <location>
        <begin position="418"/>
        <end position="438"/>
    </location>
</feature>
<evidence type="ECO:0000256" key="3">
    <source>
        <dbReference type="ARBA" id="ARBA00022989"/>
    </source>
</evidence>
<evidence type="ECO:0000256" key="1">
    <source>
        <dbReference type="ARBA" id="ARBA00004141"/>
    </source>
</evidence>
<name>A0ABM8YWT6_9PROT</name>
<feature type="transmembrane region" description="Helical" evidence="5">
    <location>
        <begin position="6"/>
        <end position="24"/>
    </location>
</feature>
<gene>
    <name evidence="9" type="ORF">NTG6680_0726</name>
</gene>
<feature type="transmembrane region" description="Helical" evidence="5">
    <location>
        <begin position="118"/>
        <end position="139"/>
    </location>
</feature>
<feature type="transmembrane region" description="Helical" evidence="5">
    <location>
        <begin position="36"/>
        <end position="56"/>
    </location>
</feature>
<feature type="domain" description="Virulence factor membrane-bound polymerase C-terminal" evidence="7">
    <location>
        <begin position="371"/>
        <end position="548"/>
    </location>
</feature>
<feature type="transmembrane region" description="Helical" evidence="5">
    <location>
        <begin position="392"/>
        <end position="411"/>
    </location>
</feature>
<dbReference type="RefSeq" id="WP_239795995.1">
    <property type="nucleotide sequence ID" value="NZ_OU912926.1"/>
</dbReference>
<dbReference type="EMBL" id="OU912926">
    <property type="protein sequence ID" value="CAG9931979.1"/>
    <property type="molecule type" value="Genomic_DNA"/>
</dbReference>
<feature type="domain" description="O-antigen ligase-related" evidence="6">
    <location>
        <begin position="198"/>
        <end position="351"/>
    </location>
</feature>
<evidence type="ECO:0000256" key="2">
    <source>
        <dbReference type="ARBA" id="ARBA00022692"/>
    </source>
</evidence>
<dbReference type="Pfam" id="PF15864">
    <property type="entry name" value="PglL_A"/>
    <property type="match status" value="1"/>
</dbReference>
<dbReference type="Pfam" id="PF11846">
    <property type="entry name" value="Wzy_C_2"/>
    <property type="match status" value="1"/>
</dbReference>
<dbReference type="PANTHER" id="PTHR37422:SF21">
    <property type="entry name" value="EXOQ-LIKE PROTEIN"/>
    <property type="match status" value="1"/>
</dbReference>
<protein>
    <recommendedName>
        <fullName evidence="11">O-antigen ligase</fullName>
    </recommendedName>
</protein>
<comment type="subcellular location">
    <subcellularLocation>
        <location evidence="1">Membrane</location>
        <topology evidence="1">Multi-pass membrane protein</topology>
    </subcellularLocation>
</comment>
<evidence type="ECO:0000259" key="6">
    <source>
        <dbReference type="Pfam" id="PF04932"/>
    </source>
</evidence>
<dbReference type="Pfam" id="PF04932">
    <property type="entry name" value="Wzy_C"/>
    <property type="match status" value="1"/>
</dbReference>
<evidence type="ECO:0008006" key="11">
    <source>
        <dbReference type="Google" id="ProtNLM"/>
    </source>
</evidence>
<reference evidence="9 10" key="1">
    <citation type="submission" date="2021-10" db="EMBL/GenBank/DDBJ databases">
        <authorList>
            <person name="Koch H."/>
        </authorList>
    </citation>
    <scope>NUCLEOTIDE SEQUENCE [LARGE SCALE GENOMIC DNA]</scope>
    <source>
        <strain evidence="9">6680</strain>
    </source>
</reference>
<keyword evidence="10" id="KW-1185">Reference proteome</keyword>
<evidence type="ECO:0000313" key="10">
    <source>
        <dbReference type="Proteomes" id="UP000839052"/>
    </source>
</evidence>
<dbReference type="InterPro" id="IPR007016">
    <property type="entry name" value="O-antigen_ligase-rel_domated"/>
</dbReference>
<evidence type="ECO:0000259" key="7">
    <source>
        <dbReference type="Pfam" id="PF11846"/>
    </source>
</evidence>
<feature type="transmembrane region" description="Helical" evidence="5">
    <location>
        <begin position="368"/>
        <end position="386"/>
    </location>
</feature>
<keyword evidence="4 5" id="KW-0472">Membrane</keyword>
<evidence type="ECO:0000313" key="9">
    <source>
        <dbReference type="EMBL" id="CAG9931979.1"/>
    </source>
</evidence>
<evidence type="ECO:0000256" key="5">
    <source>
        <dbReference type="SAM" id="Phobius"/>
    </source>
</evidence>
<sequence length="583" mass="65915">MPSIAHISLTFVGLMWVLPFLYYYHAYPLTTFYQEWSAAVLGLCAMPLLVTKRYWLQPELPLIVLLPIGLLLVGMMQFVLGRVSYFDQILLLALYLLWAALLMMLGQRLREELGLPTLVTALASFLLVGAELNAVAGILQHYRWHTFLDAVVTVKISVAVYGNVAQPNHFANYISLGLISLGLLHVRSLLRARYVALLVMPLLFVLVLSGSRSVWLYLLLMAGMAWLWQRSDKSCLPLLRYTLLLLLGFGLMHGVVQIPWLEGAAGSITTMRRLFGEGTGGSIRLYLWREGWQIFTQFPLLGAGFGQFAWQHFQLGPVLQNTSIVGLYNNAHSLVMQIAAEMGLAGLLILLGMLAMWLIQCGRSQRTVYHWWGYALLGVLAIHSLLEYPLWYAYFFGVAALILGMLDTTIFRLKLRGMGRLALAAILLLGAFSLVHLLQNYRNLEMLREVRQAVSKDGYFWHEDLMAAHVQIPLRPYFDLFRSGNIKVGADDLADKRILNERVMSFAPISLVVYREALLMAMSGEQAAAQLQMERAIWSYPDDFQAMRKELSALAQKSPENFAALLEFALQKYEERQHAVHAR</sequence>
<organism evidence="9 10">
    <name type="scientific">Candidatus Nitrotoga arctica</name>
    <dbReference type="NCBI Taxonomy" id="453162"/>
    <lineage>
        <taxon>Bacteria</taxon>
        <taxon>Pseudomonadati</taxon>
        <taxon>Pseudomonadota</taxon>
        <taxon>Betaproteobacteria</taxon>
        <taxon>Nitrosomonadales</taxon>
        <taxon>Gallionellaceae</taxon>
        <taxon>Candidatus Nitrotoga</taxon>
    </lineage>
</organism>
<keyword evidence="2 5" id="KW-0812">Transmembrane</keyword>
<dbReference type="Proteomes" id="UP000839052">
    <property type="component" value="Chromosome"/>
</dbReference>
<dbReference type="InterPro" id="IPR031726">
    <property type="entry name" value="PglL_A"/>
</dbReference>
<dbReference type="InterPro" id="IPR051533">
    <property type="entry name" value="WaaL-like"/>
</dbReference>
<proteinExistence type="predicted"/>
<accession>A0ABM8YWT6</accession>
<feature type="transmembrane region" description="Helical" evidence="5">
    <location>
        <begin position="202"/>
        <end position="226"/>
    </location>
</feature>
<feature type="transmembrane region" description="Helical" evidence="5">
    <location>
        <begin position="89"/>
        <end position="106"/>
    </location>
</feature>
<dbReference type="InterPro" id="IPR021797">
    <property type="entry name" value="Wzy_C_2"/>
</dbReference>